<feature type="transmembrane region" description="Helical" evidence="1">
    <location>
        <begin position="138"/>
        <end position="160"/>
    </location>
</feature>
<protein>
    <submittedName>
        <fullName evidence="3">DUF2062 domain-containing protein</fullName>
    </submittedName>
</protein>
<comment type="caution">
    <text evidence="3">The sequence shown here is derived from an EMBL/GenBank/DDBJ whole genome shotgun (WGS) entry which is preliminary data.</text>
</comment>
<dbReference type="RefSeq" id="WP_122919660.1">
    <property type="nucleotide sequence ID" value="NZ_RHHQ01000015.1"/>
</dbReference>
<dbReference type="OrthoDB" id="2926024at2"/>
<sequence length="185" mass="20936">MGNNKKKYNFYQRIVRAFRLNFIKLFRSPGGAKKVSLGFALGFGLEMIVISTASLIYVLFYPIVRLCRGSLPAAIIGNVIGKLTFLPVLLLPVAHRLGRFIYPVQIEGGRMPHHAFKALLSGNFQVISDILYGGLHVLIGMSVIGAVLGFVSYFVIYKLYEKRREHRLLKRQQRKKAINLEISRV</sequence>
<reference evidence="3 4" key="1">
    <citation type="submission" date="2018-10" db="EMBL/GenBank/DDBJ databases">
        <title>Phylogenomics of Brevibacillus.</title>
        <authorList>
            <person name="Dunlap C."/>
        </authorList>
    </citation>
    <scope>NUCLEOTIDE SEQUENCE [LARGE SCALE GENOMIC DNA]</scope>
    <source>
        <strain evidence="3 4">JCM 15716</strain>
    </source>
</reference>
<feature type="transmembrane region" description="Helical" evidence="1">
    <location>
        <begin position="73"/>
        <end position="94"/>
    </location>
</feature>
<gene>
    <name evidence="3" type="ORF">EDM56_19915</name>
</gene>
<dbReference type="Proteomes" id="UP000271031">
    <property type="component" value="Unassembled WGS sequence"/>
</dbReference>
<keyword evidence="4" id="KW-1185">Reference proteome</keyword>
<name>A0A3M8DCY9_9BACL</name>
<keyword evidence="1" id="KW-1133">Transmembrane helix</keyword>
<dbReference type="EMBL" id="RHHQ01000015">
    <property type="protein sequence ID" value="RNB85175.1"/>
    <property type="molecule type" value="Genomic_DNA"/>
</dbReference>
<dbReference type="InterPro" id="IPR018639">
    <property type="entry name" value="DUF2062"/>
</dbReference>
<keyword evidence="1" id="KW-0812">Transmembrane</keyword>
<proteinExistence type="predicted"/>
<evidence type="ECO:0000259" key="2">
    <source>
        <dbReference type="Pfam" id="PF09835"/>
    </source>
</evidence>
<accession>A0A3M8DCY9</accession>
<evidence type="ECO:0000313" key="3">
    <source>
        <dbReference type="EMBL" id="RNB85175.1"/>
    </source>
</evidence>
<feature type="transmembrane region" description="Helical" evidence="1">
    <location>
        <begin position="37"/>
        <end position="61"/>
    </location>
</feature>
<evidence type="ECO:0000313" key="4">
    <source>
        <dbReference type="Proteomes" id="UP000271031"/>
    </source>
</evidence>
<feature type="domain" description="DUF2062" evidence="2">
    <location>
        <begin position="16"/>
        <end position="167"/>
    </location>
</feature>
<dbReference type="AlphaFoldDB" id="A0A3M8DCY9"/>
<dbReference type="Pfam" id="PF09835">
    <property type="entry name" value="DUF2062"/>
    <property type="match status" value="1"/>
</dbReference>
<keyword evidence="1" id="KW-0472">Membrane</keyword>
<organism evidence="3 4">
    <name type="scientific">Brevibacillus fluminis</name>
    <dbReference type="NCBI Taxonomy" id="511487"/>
    <lineage>
        <taxon>Bacteria</taxon>
        <taxon>Bacillati</taxon>
        <taxon>Bacillota</taxon>
        <taxon>Bacilli</taxon>
        <taxon>Bacillales</taxon>
        <taxon>Paenibacillaceae</taxon>
        <taxon>Brevibacillus</taxon>
    </lineage>
</organism>
<evidence type="ECO:0000256" key="1">
    <source>
        <dbReference type="SAM" id="Phobius"/>
    </source>
</evidence>